<reference evidence="7" key="3">
    <citation type="submission" date="2025-09" db="UniProtKB">
        <authorList>
            <consortium name="Ensembl"/>
        </authorList>
    </citation>
    <scope>IDENTIFICATION</scope>
    <source>
        <strain evidence="7">Thoroughbred</strain>
    </source>
</reference>
<reference evidence="7" key="2">
    <citation type="submission" date="2025-08" db="UniProtKB">
        <authorList>
            <consortium name="Ensembl"/>
        </authorList>
    </citation>
    <scope>IDENTIFICATION</scope>
    <source>
        <strain evidence="7">Thoroughbred</strain>
    </source>
</reference>
<dbReference type="GO" id="GO:0005509">
    <property type="term" value="F:calcium ion binding"/>
    <property type="evidence" value="ECO:0007669"/>
    <property type="project" value="InterPro"/>
</dbReference>
<name>A0A3Q2I7F8_HORSE</name>
<accession>A0A3Q2I7F8</accession>
<dbReference type="SUPFAM" id="SSF47473">
    <property type="entry name" value="EF-hand"/>
    <property type="match status" value="1"/>
</dbReference>
<organism evidence="7 8">
    <name type="scientific">Equus caballus</name>
    <name type="common">Horse</name>
    <dbReference type="NCBI Taxonomy" id="9796"/>
    <lineage>
        <taxon>Eukaryota</taxon>
        <taxon>Metazoa</taxon>
        <taxon>Chordata</taxon>
        <taxon>Craniata</taxon>
        <taxon>Vertebrata</taxon>
        <taxon>Euteleostomi</taxon>
        <taxon>Mammalia</taxon>
        <taxon>Eutheria</taxon>
        <taxon>Laurasiatheria</taxon>
        <taxon>Perissodactyla</taxon>
        <taxon>Equidae</taxon>
        <taxon>Equus</taxon>
    </lineage>
</organism>
<dbReference type="InterPro" id="IPR002048">
    <property type="entry name" value="EF_hand_dom"/>
</dbReference>
<evidence type="ECO:0000256" key="1">
    <source>
        <dbReference type="ARBA" id="ARBA00007323"/>
    </source>
</evidence>
<evidence type="ECO:0000256" key="4">
    <source>
        <dbReference type="ARBA" id="ARBA00022837"/>
    </source>
</evidence>
<dbReference type="Bgee" id="ENSECAG00000008686">
    <property type="expression patterns" value="Expressed in zone of skin and 14 other cell types or tissues"/>
</dbReference>
<evidence type="ECO:0000256" key="3">
    <source>
        <dbReference type="ARBA" id="ARBA00022737"/>
    </source>
</evidence>
<dbReference type="InterPro" id="IPR013787">
    <property type="entry name" value="S100_Ca-bd_sub"/>
</dbReference>
<dbReference type="PANTHER" id="PTHR11639:SF67">
    <property type="entry name" value="PROTEIN S100-A7-LIKE 2"/>
    <property type="match status" value="1"/>
</dbReference>
<dbReference type="InterPro" id="IPR018247">
    <property type="entry name" value="EF_Hand_1_Ca_BS"/>
</dbReference>
<evidence type="ECO:0000313" key="8">
    <source>
        <dbReference type="Proteomes" id="UP000002281"/>
    </source>
</evidence>
<dbReference type="SMART" id="SM01394">
    <property type="entry name" value="S_100"/>
    <property type="match status" value="1"/>
</dbReference>
<dbReference type="InterPro" id="IPR001751">
    <property type="entry name" value="S100/CaBP7/8-like_CS"/>
</dbReference>
<dbReference type="PROSITE" id="PS00303">
    <property type="entry name" value="S100_CABP"/>
    <property type="match status" value="1"/>
</dbReference>
<evidence type="ECO:0000256" key="2">
    <source>
        <dbReference type="ARBA" id="ARBA00022723"/>
    </source>
</evidence>
<dbReference type="Proteomes" id="UP000002281">
    <property type="component" value="Chromosome 5"/>
</dbReference>
<dbReference type="PROSITE" id="PS50222">
    <property type="entry name" value="EF_HAND_2"/>
    <property type="match status" value="1"/>
</dbReference>
<proteinExistence type="inferred from homology"/>
<sequence length="131" mass="14583">MNLTTTPPGRPHSRHLDACHTPGLAFLKAKMSETEAEASVIGIIELFHKYTGRDDMIDKPGLLKMLQDNFPNFLAACDKKGTDYLANVFEKKDKNRDKKIDFSEFLSLLGDIATDYHKQSHGAPACSEGDQ</sequence>
<dbReference type="InterPro" id="IPR034325">
    <property type="entry name" value="S-100_dom"/>
</dbReference>
<dbReference type="Gene3D" id="1.10.238.10">
    <property type="entry name" value="EF-hand"/>
    <property type="match status" value="1"/>
</dbReference>
<dbReference type="GeneTree" id="ENSGT00940000163629"/>
<keyword evidence="2 5" id="KW-0479">Metal-binding</keyword>
<dbReference type="Pfam" id="PF01023">
    <property type="entry name" value="S_100"/>
    <property type="match status" value="1"/>
</dbReference>
<dbReference type="Ensembl" id="ENSECAT00000041020.3">
    <property type="protein sequence ID" value="ENSECAP00000043895.2"/>
    <property type="gene ID" value="ENSECAG00000008686.4"/>
</dbReference>
<feature type="domain" description="EF-hand" evidence="6">
    <location>
        <begin position="80"/>
        <end position="115"/>
    </location>
</feature>
<dbReference type="OMA" id="NTQARRF"/>
<protein>
    <recommendedName>
        <fullName evidence="5">Protein S100</fullName>
    </recommendedName>
    <alternativeName>
        <fullName evidence="5">S100 calcium-binding protein</fullName>
    </alternativeName>
</protein>
<evidence type="ECO:0000259" key="6">
    <source>
        <dbReference type="PROSITE" id="PS50222"/>
    </source>
</evidence>
<dbReference type="AlphaFoldDB" id="A0A3Q2I7F8"/>
<keyword evidence="8" id="KW-1185">Reference proteome</keyword>
<dbReference type="PANTHER" id="PTHR11639">
    <property type="entry name" value="S100 CALCIUM-BINDING PROTEIN"/>
    <property type="match status" value="1"/>
</dbReference>
<dbReference type="PROSITE" id="PS00018">
    <property type="entry name" value="EF_HAND_1"/>
    <property type="match status" value="1"/>
</dbReference>
<dbReference type="CDD" id="cd00213">
    <property type="entry name" value="S-100"/>
    <property type="match status" value="1"/>
</dbReference>
<keyword evidence="4 5" id="KW-0106">Calcium</keyword>
<keyword evidence="3" id="KW-0677">Repeat</keyword>
<evidence type="ECO:0000256" key="5">
    <source>
        <dbReference type="RuleBase" id="RU361184"/>
    </source>
</evidence>
<reference evidence="7 8" key="1">
    <citation type="journal article" date="2009" name="Science">
        <title>Genome sequence, comparative analysis, and population genetics of the domestic horse.</title>
        <authorList>
            <consortium name="Broad Institute Genome Sequencing Platform"/>
            <consortium name="Broad Institute Whole Genome Assembly Team"/>
            <person name="Wade C.M."/>
            <person name="Giulotto E."/>
            <person name="Sigurdsson S."/>
            <person name="Zoli M."/>
            <person name="Gnerre S."/>
            <person name="Imsland F."/>
            <person name="Lear T.L."/>
            <person name="Adelson D.L."/>
            <person name="Bailey E."/>
            <person name="Bellone R.R."/>
            <person name="Bloecker H."/>
            <person name="Distl O."/>
            <person name="Edgar R.C."/>
            <person name="Garber M."/>
            <person name="Leeb T."/>
            <person name="Mauceli E."/>
            <person name="MacLeod J.N."/>
            <person name="Penedo M.C.T."/>
            <person name="Raison J.M."/>
            <person name="Sharpe T."/>
            <person name="Vogel J."/>
            <person name="Andersson L."/>
            <person name="Antczak D.F."/>
            <person name="Biagi T."/>
            <person name="Binns M.M."/>
            <person name="Chowdhary B.P."/>
            <person name="Coleman S.J."/>
            <person name="Della Valle G."/>
            <person name="Fryc S."/>
            <person name="Guerin G."/>
            <person name="Hasegawa T."/>
            <person name="Hill E.W."/>
            <person name="Jurka J."/>
            <person name="Kiialainen A."/>
            <person name="Lindgren G."/>
            <person name="Liu J."/>
            <person name="Magnani E."/>
            <person name="Mickelson J.R."/>
            <person name="Murray J."/>
            <person name="Nergadze S.G."/>
            <person name="Onofrio R."/>
            <person name="Pedroni S."/>
            <person name="Piras M.F."/>
            <person name="Raudsepp T."/>
            <person name="Rocchi M."/>
            <person name="Roeed K.H."/>
            <person name="Ryder O.A."/>
            <person name="Searle S."/>
            <person name="Skow L."/>
            <person name="Swinburne J.E."/>
            <person name="Syvaenen A.C."/>
            <person name="Tozaki T."/>
            <person name="Valberg S.J."/>
            <person name="Vaudin M."/>
            <person name="White J.R."/>
            <person name="Zody M.C."/>
            <person name="Lander E.S."/>
            <person name="Lindblad-Toh K."/>
        </authorList>
    </citation>
    <scope>NUCLEOTIDE SEQUENCE [LARGE SCALE GENOMIC DNA]</scope>
    <source>
        <strain evidence="7 8">Thoroughbred</strain>
    </source>
</reference>
<dbReference type="InterPro" id="IPR011992">
    <property type="entry name" value="EF-hand-dom_pair"/>
</dbReference>
<evidence type="ECO:0000313" key="7">
    <source>
        <dbReference type="Ensembl" id="ENSECAP00000043895.2"/>
    </source>
</evidence>
<dbReference type="GO" id="GO:0046914">
    <property type="term" value="F:transition metal ion binding"/>
    <property type="evidence" value="ECO:0007669"/>
    <property type="project" value="InterPro"/>
</dbReference>
<dbReference type="InParanoid" id="A0A3Q2I7F8"/>
<comment type="similarity">
    <text evidence="1 5">Belongs to the S-100 family.</text>
</comment>